<name>A0A414ZRC6_9FIRM</name>
<dbReference type="GO" id="GO:0003677">
    <property type="term" value="F:DNA binding"/>
    <property type="evidence" value="ECO:0007669"/>
    <property type="project" value="InterPro"/>
</dbReference>
<accession>A0A414ZRC6</accession>
<evidence type="ECO:0000313" key="2">
    <source>
        <dbReference type="EMBL" id="RHI25785.1"/>
    </source>
</evidence>
<feature type="domain" description="HTH cro/C1-type" evidence="1">
    <location>
        <begin position="16"/>
        <end position="73"/>
    </location>
</feature>
<dbReference type="SUPFAM" id="SSF47413">
    <property type="entry name" value="lambda repressor-like DNA-binding domains"/>
    <property type="match status" value="1"/>
</dbReference>
<proteinExistence type="predicted"/>
<reference evidence="2 3" key="1">
    <citation type="submission" date="2018-08" db="EMBL/GenBank/DDBJ databases">
        <title>A genome reference for cultivated species of the human gut microbiota.</title>
        <authorList>
            <person name="Zou Y."/>
            <person name="Xue W."/>
            <person name="Luo G."/>
        </authorList>
    </citation>
    <scope>NUCLEOTIDE SEQUENCE [LARGE SCALE GENOMIC DNA]</scope>
    <source>
        <strain evidence="2 3">AM16-11</strain>
    </source>
</reference>
<sequence length="100" mass="12009">MEAYKKMRIEYTRLFNKLKSENIKQKDFKEQANINSNTLNKLLHNENVTLEIICRICDYFQCMPDEIMEFIPDSNYIEKQQAKQEVQAQIAELQEKLKTM</sequence>
<dbReference type="InterPro" id="IPR001387">
    <property type="entry name" value="Cro/C1-type_HTH"/>
</dbReference>
<dbReference type="Gene3D" id="1.10.260.40">
    <property type="entry name" value="lambda repressor-like DNA-binding domains"/>
    <property type="match status" value="1"/>
</dbReference>
<gene>
    <name evidence="2" type="ORF">DW172_03635</name>
</gene>
<dbReference type="Proteomes" id="UP000285865">
    <property type="component" value="Unassembled WGS sequence"/>
</dbReference>
<protein>
    <submittedName>
        <fullName evidence="2">XRE family transcriptional regulator</fullName>
    </submittedName>
</protein>
<organism evidence="2 3">
    <name type="scientific">Agathobacter rectalis</name>
    <dbReference type="NCBI Taxonomy" id="39491"/>
    <lineage>
        <taxon>Bacteria</taxon>
        <taxon>Bacillati</taxon>
        <taxon>Bacillota</taxon>
        <taxon>Clostridia</taxon>
        <taxon>Lachnospirales</taxon>
        <taxon>Lachnospiraceae</taxon>
        <taxon>Agathobacter</taxon>
    </lineage>
</organism>
<dbReference type="Pfam" id="PF13443">
    <property type="entry name" value="HTH_26"/>
    <property type="match status" value="1"/>
</dbReference>
<dbReference type="InterPro" id="IPR010982">
    <property type="entry name" value="Lambda_DNA-bd_dom_sf"/>
</dbReference>
<dbReference type="RefSeq" id="WP_118257261.1">
    <property type="nucleotide sequence ID" value="NZ_QRKN01000001.1"/>
</dbReference>
<evidence type="ECO:0000259" key="1">
    <source>
        <dbReference type="Pfam" id="PF13443"/>
    </source>
</evidence>
<evidence type="ECO:0000313" key="3">
    <source>
        <dbReference type="Proteomes" id="UP000285865"/>
    </source>
</evidence>
<dbReference type="EMBL" id="QRKN01000001">
    <property type="protein sequence ID" value="RHI25785.1"/>
    <property type="molecule type" value="Genomic_DNA"/>
</dbReference>
<comment type="caution">
    <text evidence="2">The sequence shown here is derived from an EMBL/GenBank/DDBJ whole genome shotgun (WGS) entry which is preliminary data.</text>
</comment>
<dbReference type="AlphaFoldDB" id="A0A414ZRC6"/>